<feature type="binding site" evidence="2">
    <location>
        <position position="231"/>
    </location>
    <ligand>
        <name>Mn(2+)</name>
        <dbReference type="ChEBI" id="CHEBI:29035"/>
    </ligand>
</feature>
<feature type="domain" description="3-octaprenyl-4-hydroxybenzoate carboxy-lyase-like N-terminal" evidence="4">
    <location>
        <begin position="14"/>
        <end position="101"/>
    </location>
</feature>
<dbReference type="GO" id="GO:0046872">
    <property type="term" value="F:metal ion binding"/>
    <property type="evidence" value="ECO:0007669"/>
    <property type="project" value="UniProtKB-KW"/>
</dbReference>
<comment type="catalytic activity">
    <reaction evidence="2">
        <text>pyrrole-2-carboxylate + H(+) = 1H-pyrrole + CO2</text>
        <dbReference type="Rhea" id="RHEA:31375"/>
        <dbReference type="ChEBI" id="CHEBI:15378"/>
        <dbReference type="ChEBI" id="CHEBI:16526"/>
        <dbReference type="ChEBI" id="CHEBI:19203"/>
        <dbReference type="ChEBI" id="CHEBI:27660"/>
        <dbReference type="EC" id="4.1.1.93"/>
    </reaction>
</comment>
<keyword evidence="2" id="KW-0058">Aromatic hydrocarbons catabolism</keyword>
<evidence type="ECO:0000256" key="1">
    <source>
        <dbReference type="ARBA" id="ARBA00022793"/>
    </source>
</evidence>
<dbReference type="InterPro" id="IPR048304">
    <property type="entry name" value="UbiD_Rift_dom"/>
</dbReference>
<comment type="function">
    <text evidence="2">Catalyzes the prenyl-FMN-dependent decarboxylation of pyrrole-2-carboxylate (P2C). Can also catalyze the carboxylation of pyrrole in the presence of elevated concentrations of CO(2) or bicarbonate.</text>
</comment>
<feature type="binding site" evidence="2">
    <location>
        <position position="221"/>
    </location>
    <ligand>
        <name>K(+)</name>
        <dbReference type="ChEBI" id="CHEBI:29103"/>
    </ligand>
</feature>
<keyword evidence="2 6" id="KW-0456">Lyase</keyword>
<keyword evidence="2" id="KW-0285">Flavoprotein</keyword>
<evidence type="ECO:0000259" key="4">
    <source>
        <dbReference type="Pfam" id="PF20695"/>
    </source>
</evidence>
<feature type="domain" description="3-octaprenyl-4-hydroxybenzoate carboxy-lyase-like Rift-related" evidence="3">
    <location>
        <begin position="117"/>
        <end position="316"/>
    </location>
</feature>
<feature type="binding site" evidence="2">
    <location>
        <position position="223"/>
    </location>
    <ligand>
        <name>K(+)</name>
        <dbReference type="ChEBI" id="CHEBI:29103"/>
    </ligand>
</feature>
<dbReference type="GO" id="GO:0008694">
    <property type="term" value="F:4-hydroxy-3-polyprenylbenzoate decarboxylase activity"/>
    <property type="evidence" value="ECO:0007669"/>
    <property type="project" value="TreeGrafter"/>
</dbReference>
<feature type="domain" description="3-octaprenyl-4-hydroxybenzoate carboxy-lyase-like C-terminal" evidence="5">
    <location>
        <begin position="321"/>
        <end position="457"/>
    </location>
</feature>
<evidence type="ECO:0000313" key="7">
    <source>
        <dbReference type="Proteomes" id="UP000281904"/>
    </source>
</evidence>
<dbReference type="Pfam" id="PF01977">
    <property type="entry name" value="UbiD"/>
    <property type="match status" value="1"/>
</dbReference>
<dbReference type="EMBL" id="LR134493">
    <property type="protein sequence ID" value="VEI61541.1"/>
    <property type="molecule type" value="Genomic_DNA"/>
</dbReference>
<dbReference type="Pfam" id="PF20696">
    <property type="entry name" value="UbiD_C"/>
    <property type="match status" value="1"/>
</dbReference>
<reference evidence="6 7" key="1">
    <citation type="submission" date="2018-12" db="EMBL/GenBank/DDBJ databases">
        <authorList>
            <consortium name="Pathogen Informatics"/>
        </authorList>
    </citation>
    <scope>NUCLEOTIDE SEQUENCE [LARGE SCALE GENOMIC DNA]</scope>
    <source>
        <strain evidence="6 7">NCTC10036</strain>
    </source>
</reference>
<comment type="catalytic activity">
    <reaction evidence="2">
        <text>pyrrole-2-carboxylate + H2O = 1H-pyrrole + hydrogencarbonate</text>
        <dbReference type="Rhea" id="RHEA:31379"/>
        <dbReference type="ChEBI" id="CHEBI:15377"/>
        <dbReference type="ChEBI" id="CHEBI:17544"/>
        <dbReference type="ChEBI" id="CHEBI:19203"/>
        <dbReference type="ChEBI" id="CHEBI:27660"/>
        <dbReference type="EC" id="4.1.1.93"/>
    </reaction>
</comment>
<dbReference type="Gene3D" id="3.40.1670.10">
    <property type="entry name" value="UbiD C-terminal domain-like"/>
    <property type="match status" value="1"/>
</dbReference>
<keyword evidence="1 2" id="KW-0210">Decarboxylase</keyword>
<keyword evidence="2" id="KW-0479">Metal-binding</keyword>
<protein>
    <recommendedName>
        <fullName evidence="2">Pyrrole-2-carboxylic acid decarboxylase</fullName>
        <shortName evidence="2">P2C decarboxylase</shortName>
        <ecNumber evidence="2">4.1.1.93</ecNumber>
    </recommendedName>
</protein>
<dbReference type="RefSeq" id="WP_126530421.1">
    <property type="nucleotide sequence ID" value="NZ_JAMWJM010000001.1"/>
</dbReference>
<dbReference type="AlphaFoldDB" id="A0A448S1N6"/>
<dbReference type="Proteomes" id="UP000281904">
    <property type="component" value="Chromosome"/>
</dbReference>
<dbReference type="PANTHER" id="PTHR30108:SF17">
    <property type="entry name" value="FERULIC ACID DECARBOXYLASE 1"/>
    <property type="match status" value="1"/>
</dbReference>
<evidence type="ECO:0000256" key="2">
    <source>
        <dbReference type="HAMAP-Rule" id="MF_01983"/>
    </source>
</evidence>
<feature type="active site" description="Proton donor" evidence="2">
    <location>
        <position position="280"/>
    </location>
</feature>
<feature type="binding site" evidence="2">
    <location>
        <position position="190"/>
    </location>
    <ligand>
        <name>prenylated FMN</name>
        <dbReference type="ChEBI" id="CHEBI:87746"/>
    </ligand>
</feature>
<dbReference type="SUPFAM" id="SSF50475">
    <property type="entry name" value="FMN-binding split barrel"/>
    <property type="match status" value="1"/>
</dbReference>
<feature type="binding site" evidence="2">
    <location>
        <position position="231"/>
    </location>
    <ligand>
        <name>prenylated FMN</name>
        <dbReference type="ChEBI" id="CHEBI:87746"/>
    </ligand>
</feature>
<keyword evidence="2" id="KW-0630">Potassium</keyword>
<dbReference type="GO" id="GO:0034941">
    <property type="term" value="F:pyrrole-2-carboxylate decarboxylase activity"/>
    <property type="evidence" value="ECO:0007669"/>
    <property type="project" value="UniProtKB-EC"/>
</dbReference>
<comment type="cofactor">
    <cofactor evidence="2">
        <name>K(+)</name>
        <dbReference type="ChEBI" id="CHEBI:29103"/>
    </cofactor>
    <text evidence="2">Binds 1 K(+) per subunit.</text>
</comment>
<sequence>MDHLPAATDFRQFIAYLRAHQELLDIDVTVSPELEAGAITRKVYETGAPAPLFQALEDNPHGFRILGAPAGLSRRDGQRYARLAAHFGLPKQATPREILETIIAAGDRTPIAPLRVSSAPCQQNVLLGDDVDLLRFPIPLLHQEDGGRYFATYGFHVVQSPDGRWDSWSVARAMLHDPRTLVGPAMAQQHIGMVHQMWREQGKNTPWAMVLGAPPAAMAVAGMPLPAWVSEPGYIGALTGRPVEVVKCQTNDLYVPASAEIVVEGEISIDQTAMEGPMGEYHGYAFAEGKPQPLFHVKAVTYRDRAILPICVAGTPPEENHTLWGTMISAEALKLCRQQQLPIDMAWCSYEAATCWLVLSVDGAKLAALNTDADGLVRLIADRFFASHVAWLVPKIILVGNDIDITDINQVVWALATRSHPKRDFHDFSDSPGIPMVPYLDAEDKQAGRGGKMIINCLFPEAFTGRQRAATASFEHSFPETIKQQVNRRWRDYGF</sequence>
<dbReference type="InterPro" id="IPR049381">
    <property type="entry name" value="UbiD-like_C"/>
</dbReference>
<feature type="binding site" evidence="2">
    <location>
        <position position="170"/>
    </location>
    <ligand>
        <name>prenylated FMN</name>
        <dbReference type="ChEBI" id="CHEBI:87746"/>
    </ligand>
</feature>
<comment type="cofactor">
    <cofactor evidence="2">
        <name>Mn(2+)</name>
        <dbReference type="ChEBI" id="CHEBI:29035"/>
    </cofactor>
    <text evidence="2">Binds 1 Mn(2+) per subunit.</text>
</comment>
<comment type="similarity">
    <text evidence="2">Belongs to the UbiD family. UbiD-like/FDC subfamily.</text>
</comment>
<dbReference type="Pfam" id="PF20695">
    <property type="entry name" value="UbiD_N"/>
    <property type="match status" value="1"/>
</dbReference>
<feature type="binding site" evidence="2">
    <location>
        <position position="172"/>
    </location>
    <ligand>
        <name>prenylated FMN</name>
        <dbReference type="ChEBI" id="CHEBI:87746"/>
    </ligand>
</feature>
<dbReference type="PANTHER" id="PTHR30108">
    <property type="entry name" value="3-OCTAPRENYL-4-HYDROXYBENZOATE CARBOXY-LYASE-RELATED"/>
    <property type="match status" value="1"/>
</dbReference>
<dbReference type="GO" id="GO:0005829">
    <property type="term" value="C:cytosol"/>
    <property type="evidence" value="ECO:0007669"/>
    <property type="project" value="TreeGrafter"/>
</dbReference>
<feature type="binding site" evidence="2">
    <location>
        <position position="189"/>
    </location>
    <ligand>
        <name>prenylated FMN</name>
        <dbReference type="ChEBI" id="CHEBI:87746"/>
    </ligand>
</feature>
<keyword evidence="2" id="KW-0288">FMN</keyword>
<dbReference type="SUPFAM" id="SSF143968">
    <property type="entry name" value="UbiD C-terminal domain-like"/>
    <property type="match status" value="1"/>
</dbReference>
<dbReference type="InterPro" id="IPR032903">
    <property type="entry name" value="FDC-like"/>
</dbReference>
<evidence type="ECO:0000313" key="6">
    <source>
        <dbReference type="EMBL" id="VEI61541.1"/>
    </source>
</evidence>
<dbReference type="GO" id="GO:0006744">
    <property type="term" value="P:ubiquinone biosynthetic process"/>
    <property type="evidence" value="ECO:0007669"/>
    <property type="project" value="TreeGrafter"/>
</dbReference>
<evidence type="ECO:0000259" key="5">
    <source>
        <dbReference type="Pfam" id="PF20696"/>
    </source>
</evidence>
<comment type="cofactor">
    <cofactor evidence="2">
        <name>prenylated FMN</name>
        <dbReference type="ChEBI" id="CHEBI:87746"/>
    </cofactor>
    <text evidence="2">Binds 1 prenylated FMN per subunit.</text>
</comment>
<comment type="subunit">
    <text evidence="2">Homodimer.</text>
</comment>
<evidence type="ECO:0000259" key="3">
    <source>
        <dbReference type="Pfam" id="PF01977"/>
    </source>
</evidence>
<accession>A0A448S1N6</accession>
<feature type="binding site" evidence="2">
    <location>
        <position position="190"/>
    </location>
    <ligand>
        <name>Mn(2+)</name>
        <dbReference type="ChEBI" id="CHEBI:29035"/>
    </ligand>
</feature>
<dbReference type="Gene3D" id="1.20.5.4570">
    <property type="match status" value="1"/>
</dbReference>
<feature type="binding site" evidence="2">
    <location>
        <position position="231"/>
    </location>
    <ligand>
        <name>K(+)</name>
        <dbReference type="ChEBI" id="CHEBI:29103"/>
    </ligand>
</feature>
<dbReference type="InterPro" id="IPR002830">
    <property type="entry name" value="UbiD"/>
</dbReference>
<gene>
    <name evidence="6" type="primary">ubiD_1</name>
    <name evidence="6" type="ORF">NCTC10036_00526</name>
</gene>
<proteinExistence type="inferred from homology"/>
<dbReference type="EC" id="4.1.1.93" evidence="2"/>
<name>A0A448S1N6_SERRU</name>
<comment type="caution">
    <text evidence="2">Lacks conserved residue(s) required for the propagation of feature annotation.</text>
</comment>
<feature type="binding site" evidence="2">
    <location>
        <position position="168"/>
    </location>
    <ligand>
        <name>K(+)</name>
        <dbReference type="ChEBI" id="CHEBI:29103"/>
    </ligand>
</feature>
<dbReference type="HAMAP" id="MF_01983">
    <property type="entry name" value="UbiD_FDC"/>
    <property type="match status" value="1"/>
</dbReference>
<keyword evidence="2" id="KW-0464">Manganese</keyword>
<dbReference type="InterPro" id="IPR049383">
    <property type="entry name" value="UbiD-like_N"/>
</dbReference>
<dbReference type="NCBIfam" id="TIGR00148">
    <property type="entry name" value="UbiD family decarboxylase"/>
    <property type="match status" value="1"/>
</dbReference>
<organism evidence="6 7">
    <name type="scientific">Serratia rubidaea</name>
    <name type="common">Serratia marinorubra</name>
    <dbReference type="NCBI Taxonomy" id="61652"/>
    <lineage>
        <taxon>Bacteria</taxon>
        <taxon>Pseudomonadati</taxon>
        <taxon>Pseudomonadota</taxon>
        <taxon>Gammaproteobacteria</taxon>
        <taxon>Enterobacterales</taxon>
        <taxon>Yersiniaceae</taxon>
        <taxon>Serratia</taxon>
    </lineage>
</organism>
<feature type="binding site" evidence="2">
    <location>
        <position position="388"/>
    </location>
    <ligand>
        <name>prenylated FMN</name>
        <dbReference type="ChEBI" id="CHEBI:87746"/>
    </ligand>
</feature>